<sequence length="188" mass="20988">MVQRGIIVRAPNVYFGSVVKEKLRDLSTTVKGCPLKSSHITIYVGVRVYAMLKEISHNFLSLFSSGAQESLLFSEVICLRTKTEERQLAQDHLRNDIGRLCCDSPWLGEPKNRGHLRIWSIGFFSGAEVTTASYGLSGSGRKILSSQKPRMSEGVVRRWALIRVSSQKLSQKIHPSCPNLADKWAVGK</sequence>
<dbReference type="EMBL" id="JAPDRP010000006">
    <property type="protein sequence ID" value="KAJ9646415.1"/>
    <property type="molecule type" value="Genomic_DNA"/>
</dbReference>
<accession>A0ACC2ZGS3</accession>
<evidence type="ECO:0000313" key="1">
    <source>
        <dbReference type="EMBL" id="KAJ9646415.1"/>
    </source>
</evidence>
<comment type="caution">
    <text evidence="1">The sequence shown here is derived from an EMBL/GenBank/DDBJ whole genome shotgun (WGS) entry which is preliminary data.</text>
</comment>
<proteinExistence type="predicted"/>
<evidence type="ECO:0000313" key="2">
    <source>
        <dbReference type="Proteomes" id="UP001172680"/>
    </source>
</evidence>
<reference evidence="1" key="1">
    <citation type="submission" date="2022-10" db="EMBL/GenBank/DDBJ databases">
        <title>Culturing micro-colonial fungi from biological soil crusts in the Mojave desert and describing Neophaeococcomyces mojavensis, and introducing the new genera and species Taxawa tesnikishii.</title>
        <authorList>
            <person name="Kurbessoian T."/>
            <person name="Stajich J.E."/>
        </authorList>
    </citation>
    <scope>NUCLEOTIDE SEQUENCE</scope>
    <source>
        <strain evidence="1">JES_115</strain>
    </source>
</reference>
<dbReference type="Proteomes" id="UP001172680">
    <property type="component" value="Unassembled WGS sequence"/>
</dbReference>
<name>A0ACC2ZGS3_9PEZI</name>
<gene>
    <name evidence="1" type="ORF">H2199_002464</name>
</gene>
<organism evidence="1 2">
    <name type="scientific">Coniosporium tulheliwenetii</name>
    <dbReference type="NCBI Taxonomy" id="3383036"/>
    <lineage>
        <taxon>Eukaryota</taxon>
        <taxon>Fungi</taxon>
        <taxon>Dikarya</taxon>
        <taxon>Ascomycota</taxon>
        <taxon>Pezizomycotina</taxon>
        <taxon>Dothideomycetes</taxon>
        <taxon>Dothideomycetes incertae sedis</taxon>
        <taxon>Coniosporium</taxon>
    </lineage>
</organism>
<keyword evidence="2" id="KW-1185">Reference proteome</keyword>
<protein>
    <submittedName>
        <fullName evidence="1">Uncharacterized protein</fullName>
    </submittedName>
</protein>